<sequence length="816" mass="83706">MKRGRRSYRVGMGLLVSCGGLLSCAGILGIEDLKEQSGSGLSVAFVSGTGQSGEVGKELAQPLVVEVHDANGALASNRSVTFTASAGGGYFVADVVVTTDAQGRAQTRWVLGPAARNEITADAEGAKASTTATSTNPWQLGIFAGLPVGRMFRDGNAQDARFGDPSGLAVGADGKVYIGDGIGHSLRRYDPATQQVITLAGINGVGQTRNGVGSAAGFVSPYGLTFDGNGRLIVASAYAHKIARVDLGNVDVTYFAGTGVAGTNPKEIDVANAHFNVPYALDWDASRNVVYVAENGNHDVREIDLASSLVRTIAGQPGVSGPFADGAASSAVFSYPMGITHIGSKVYVSDYGHCRIRVLDLGSSAGPTVSTLSGGNGCGAGFVDGTDGSTSGLVSPAAITNAGGFLYVADRGAHAIRRVDVSNGAVVTIAGSPPSAGAPKFGARDGQGTSALFFRPQGIAATPDGKALYVGEAGGTDLRRIDLTSGTYDVTTVAAKAVVPTDGDARTQAVLSSPRGIALAGGKLVIGENQGNDIRVLDLASNRVQRIAGPVDEAFGTRDGTGDVAQFAFPVPMIADDAEGVVYVAGGDQRIRQVKVDTGVTSSVAGKEWERSFADGVGEAARFTDPAGFALDAKGRKLYIADQGNHRVRVLDLTTRAVTTVAGSVSGYRDGPGGDARFSLPRGLALKDNVLYVSDTGNHVIRRIELDGKGSGTVTTFAGIPTKAGTVDGRTAEAQFKAPWSIALDGDLLYVADVFSDALRRIHIPSATVSTLVGGPSGIGPTPTAMPQKPAFLQVRPGGEVLFTSEVENVVFRLGP</sequence>
<dbReference type="InterPro" id="IPR001258">
    <property type="entry name" value="NHL_repeat"/>
</dbReference>
<evidence type="ECO:0008006" key="4">
    <source>
        <dbReference type="Google" id="ProtNLM"/>
    </source>
</evidence>
<evidence type="ECO:0000313" key="3">
    <source>
        <dbReference type="Proteomes" id="UP001379533"/>
    </source>
</evidence>
<protein>
    <recommendedName>
        <fullName evidence="4">NHL repeat-containing protein</fullName>
    </recommendedName>
</protein>
<organism evidence="2 3">
    <name type="scientific">Pendulispora brunnea</name>
    <dbReference type="NCBI Taxonomy" id="2905690"/>
    <lineage>
        <taxon>Bacteria</taxon>
        <taxon>Pseudomonadati</taxon>
        <taxon>Myxococcota</taxon>
        <taxon>Myxococcia</taxon>
        <taxon>Myxococcales</taxon>
        <taxon>Sorangiineae</taxon>
        <taxon>Pendulisporaceae</taxon>
        <taxon>Pendulispora</taxon>
    </lineage>
</organism>
<evidence type="ECO:0000313" key="2">
    <source>
        <dbReference type="EMBL" id="WXA94667.1"/>
    </source>
</evidence>
<dbReference type="SUPFAM" id="SSF50956">
    <property type="entry name" value="Thermostable phytase (3-phytase)"/>
    <property type="match status" value="1"/>
</dbReference>
<name>A0ABZ2K7K2_9BACT</name>
<dbReference type="EMBL" id="CP089982">
    <property type="protein sequence ID" value="WXA94667.1"/>
    <property type="molecule type" value="Genomic_DNA"/>
</dbReference>
<accession>A0ABZ2K7K2</accession>
<dbReference type="PROSITE" id="PS51257">
    <property type="entry name" value="PROKAR_LIPOPROTEIN"/>
    <property type="match status" value="1"/>
</dbReference>
<proteinExistence type="predicted"/>
<evidence type="ECO:0000256" key="1">
    <source>
        <dbReference type="ARBA" id="ARBA00022737"/>
    </source>
</evidence>
<gene>
    <name evidence="2" type="ORF">LZC95_50650</name>
</gene>
<reference evidence="2 3" key="1">
    <citation type="submission" date="2021-12" db="EMBL/GenBank/DDBJ databases">
        <title>Discovery of the Pendulisporaceae a myxobacterial family with distinct sporulation behavior and unique specialized metabolism.</title>
        <authorList>
            <person name="Garcia R."/>
            <person name="Popoff A."/>
            <person name="Bader C.D."/>
            <person name="Loehr J."/>
            <person name="Walesch S."/>
            <person name="Walt C."/>
            <person name="Boldt J."/>
            <person name="Bunk B."/>
            <person name="Haeckl F.J.F.P.J."/>
            <person name="Gunesch A.P."/>
            <person name="Birkelbach J."/>
            <person name="Nuebel U."/>
            <person name="Pietschmann T."/>
            <person name="Bach T."/>
            <person name="Mueller R."/>
        </authorList>
    </citation>
    <scope>NUCLEOTIDE SEQUENCE [LARGE SCALE GENOMIC DNA]</scope>
    <source>
        <strain evidence="2 3">MSr12523</strain>
    </source>
</reference>
<dbReference type="SUPFAM" id="SSF101898">
    <property type="entry name" value="NHL repeat"/>
    <property type="match status" value="2"/>
</dbReference>
<dbReference type="InterPro" id="IPR011042">
    <property type="entry name" value="6-blade_b-propeller_TolB-like"/>
</dbReference>
<dbReference type="PANTHER" id="PTHR46388">
    <property type="entry name" value="NHL REPEAT-CONTAINING PROTEIN 2"/>
    <property type="match status" value="1"/>
</dbReference>
<dbReference type="Proteomes" id="UP001379533">
    <property type="component" value="Chromosome"/>
</dbReference>
<keyword evidence="1" id="KW-0677">Repeat</keyword>
<dbReference type="Pfam" id="PF01436">
    <property type="entry name" value="NHL"/>
    <property type="match status" value="1"/>
</dbReference>
<dbReference type="RefSeq" id="WP_394845278.1">
    <property type="nucleotide sequence ID" value="NZ_CP089982.1"/>
</dbReference>
<dbReference type="PANTHER" id="PTHR46388:SF2">
    <property type="entry name" value="NHL REPEAT-CONTAINING PROTEIN 2"/>
    <property type="match status" value="1"/>
</dbReference>
<dbReference type="Gene3D" id="2.120.10.30">
    <property type="entry name" value="TolB, C-terminal domain"/>
    <property type="match status" value="6"/>
</dbReference>
<keyword evidence="3" id="KW-1185">Reference proteome</keyword>